<reference evidence="2 3" key="1">
    <citation type="journal article" date="2021" name="Commun. Biol.">
        <title>The genome of Shorea leprosula (Dipterocarpaceae) highlights the ecological relevance of drought in aseasonal tropical rainforests.</title>
        <authorList>
            <person name="Ng K.K.S."/>
            <person name="Kobayashi M.J."/>
            <person name="Fawcett J.A."/>
            <person name="Hatakeyama M."/>
            <person name="Paape T."/>
            <person name="Ng C.H."/>
            <person name="Ang C.C."/>
            <person name="Tnah L.H."/>
            <person name="Lee C.T."/>
            <person name="Nishiyama T."/>
            <person name="Sese J."/>
            <person name="O'Brien M.J."/>
            <person name="Copetti D."/>
            <person name="Mohd Noor M.I."/>
            <person name="Ong R.C."/>
            <person name="Putra M."/>
            <person name="Sireger I.Z."/>
            <person name="Indrioko S."/>
            <person name="Kosugi Y."/>
            <person name="Izuno A."/>
            <person name="Isagi Y."/>
            <person name="Lee S.L."/>
            <person name="Shimizu K.K."/>
        </authorList>
    </citation>
    <scope>NUCLEOTIDE SEQUENCE [LARGE SCALE GENOMIC DNA]</scope>
    <source>
        <strain evidence="2">214</strain>
    </source>
</reference>
<proteinExistence type="predicted"/>
<accession>A0AAV5I268</accession>
<evidence type="ECO:0000313" key="2">
    <source>
        <dbReference type="EMBL" id="GKU95212.1"/>
    </source>
</evidence>
<comment type="caution">
    <text evidence="2">The sequence shown here is derived from an EMBL/GenBank/DDBJ whole genome shotgun (WGS) entry which is preliminary data.</text>
</comment>
<dbReference type="AlphaFoldDB" id="A0AAV5I268"/>
<keyword evidence="3" id="KW-1185">Reference proteome</keyword>
<protein>
    <recommendedName>
        <fullName evidence="4">Secreted protein</fullName>
    </recommendedName>
</protein>
<feature type="signal peptide" evidence="1">
    <location>
        <begin position="1"/>
        <end position="19"/>
    </location>
</feature>
<gene>
    <name evidence="2" type="ORF">SLEP1_g8599</name>
</gene>
<name>A0AAV5I268_9ROSI</name>
<organism evidence="2 3">
    <name type="scientific">Rubroshorea leprosula</name>
    <dbReference type="NCBI Taxonomy" id="152421"/>
    <lineage>
        <taxon>Eukaryota</taxon>
        <taxon>Viridiplantae</taxon>
        <taxon>Streptophyta</taxon>
        <taxon>Embryophyta</taxon>
        <taxon>Tracheophyta</taxon>
        <taxon>Spermatophyta</taxon>
        <taxon>Magnoliopsida</taxon>
        <taxon>eudicotyledons</taxon>
        <taxon>Gunneridae</taxon>
        <taxon>Pentapetalae</taxon>
        <taxon>rosids</taxon>
        <taxon>malvids</taxon>
        <taxon>Malvales</taxon>
        <taxon>Dipterocarpaceae</taxon>
        <taxon>Rubroshorea</taxon>
    </lineage>
</organism>
<evidence type="ECO:0008006" key="4">
    <source>
        <dbReference type="Google" id="ProtNLM"/>
    </source>
</evidence>
<feature type="chain" id="PRO_5043764212" description="Secreted protein" evidence="1">
    <location>
        <begin position="20"/>
        <end position="93"/>
    </location>
</feature>
<dbReference type="Proteomes" id="UP001054252">
    <property type="component" value="Unassembled WGS sequence"/>
</dbReference>
<dbReference type="EMBL" id="BPVZ01000009">
    <property type="protein sequence ID" value="GKU95212.1"/>
    <property type="molecule type" value="Genomic_DNA"/>
</dbReference>
<sequence length="93" mass="10557">MASLLRLWHGLSMVPLLSSDPASPELLFDRIHVLPEKLRRCCPYSPLTRPHRNSSSIGFTSFRKGFVVASASFDSENREYVMAYGRLCVVTKR</sequence>
<evidence type="ECO:0000313" key="3">
    <source>
        <dbReference type="Proteomes" id="UP001054252"/>
    </source>
</evidence>
<evidence type="ECO:0000256" key="1">
    <source>
        <dbReference type="SAM" id="SignalP"/>
    </source>
</evidence>
<keyword evidence="1" id="KW-0732">Signal</keyword>